<dbReference type="PANTHER" id="PTHR31834">
    <property type="entry name" value="INITIATION-SPECIFIC ALPHA-1,6-MANNOSYLTRANSFERASE"/>
    <property type="match status" value="1"/>
</dbReference>
<reference evidence="3" key="2">
    <citation type="submission" date="2024-01" db="EMBL/GenBank/DDBJ databases">
        <title>Comparative genomics of Cryptococcus and Kwoniella reveals pathogenesis evolution and contrasting modes of karyotype evolution via chromosome fusion or intercentromeric recombination.</title>
        <authorList>
            <person name="Coelho M.A."/>
            <person name="David-Palma M."/>
            <person name="Shea T."/>
            <person name="Bowers K."/>
            <person name="McGinley-Smith S."/>
            <person name="Mohammad A.W."/>
            <person name="Gnirke A."/>
            <person name="Yurkov A.M."/>
            <person name="Nowrousian M."/>
            <person name="Sun S."/>
            <person name="Cuomo C.A."/>
            <person name="Heitman J."/>
        </authorList>
    </citation>
    <scope>NUCLEOTIDE SEQUENCE</scope>
    <source>
        <strain evidence="3">CBS 12478</strain>
    </source>
</reference>
<evidence type="ECO:0000256" key="2">
    <source>
        <dbReference type="SAM" id="MobiDB-lite"/>
    </source>
</evidence>
<dbReference type="SUPFAM" id="SSF53448">
    <property type="entry name" value="Nucleotide-diphospho-sugar transferases"/>
    <property type="match status" value="1"/>
</dbReference>
<sequence>MAPTSPRPELEFESPPLSPHSSTTAYSSPTHSRRTSLSFTTKILGFPSKLFGSPNMDDVEKASGSSYPASPSMGGVATAGQQGGGGSYFGQSHGHPHGTTIPHIGLRRRRLLAQALVVLGVLSMGGWMLLGERELSEVFEGLRGTKLDTASTHDYYGIVEPPIPGITLGANGEVFDPASPPVAEAIATAAHPPPKAAEWAQIQPQPWGHSLSSSRLLNGLRTWPSNPPYDEETPALSSLGHFADNIYNVGPLTMVEYKEQLEEFVRNAFPEKVADQLKEGLNRYLNGDEGRGNRRWDEKKIIWQTDKDKSRQDNEEVKSWRDGKARDEGWKWDLMTDAEADKWAKKKLAGSKMFEVWENLPSGILRSDTLRYLLLLLEGGIYTDTDTDLLKPPSQWGQGARLFRNGAGWVTDEQRERLDKGEDVDKVLGKPSVVVGVEADVGDREDWFDWWPRPMQIVQWTMASAPDHPIALQACLRILHSTATAIDWAHENKRIINILKDQGRYEDAKDLASVGILNEPKNGGPVGVMAWTGPGVWTDAVLGYLRVKYGLLWTDLRGIQEPLRIGDVVILPVTGFSPGVGNFGSQLPWHDEAMVEHRFAGSWKNGQ</sequence>
<dbReference type="PANTHER" id="PTHR31834:SF1">
    <property type="entry name" value="INITIATION-SPECIFIC ALPHA-1,6-MANNOSYLTRANSFERASE"/>
    <property type="match status" value="1"/>
</dbReference>
<gene>
    <name evidence="3" type="ORF">CI109_105012</name>
</gene>
<feature type="region of interest" description="Disordered" evidence="2">
    <location>
        <begin position="57"/>
        <end position="80"/>
    </location>
</feature>
<dbReference type="GeneID" id="43589688"/>
<name>A0A5M6BYM5_9TREE</name>
<organism evidence="3 4">
    <name type="scientific">Kwoniella shandongensis</name>
    <dbReference type="NCBI Taxonomy" id="1734106"/>
    <lineage>
        <taxon>Eukaryota</taxon>
        <taxon>Fungi</taxon>
        <taxon>Dikarya</taxon>
        <taxon>Basidiomycota</taxon>
        <taxon>Agaricomycotina</taxon>
        <taxon>Tremellomycetes</taxon>
        <taxon>Tremellales</taxon>
        <taxon>Cryptococcaceae</taxon>
        <taxon>Kwoniella</taxon>
    </lineage>
</organism>
<feature type="compositionally biased region" description="Polar residues" evidence="2">
    <location>
        <begin position="23"/>
        <end position="33"/>
    </location>
</feature>
<dbReference type="InterPro" id="IPR007577">
    <property type="entry name" value="GlycoTrfase_DXD_sugar-bd_CS"/>
</dbReference>
<dbReference type="GO" id="GO:0006487">
    <property type="term" value="P:protein N-linked glycosylation"/>
    <property type="evidence" value="ECO:0007669"/>
    <property type="project" value="TreeGrafter"/>
</dbReference>
<dbReference type="RefSeq" id="XP_031860258.1">
    <property type="nucleotide sequence ID" value="XM_032005539.1"/>
</dbReference>
<dbReference type="OrthoDB" id="409543at2759"/>
<dbReference type="InterPro" id="IPR029044">
    <property type="entry name" value="Nucleotide-diphossugar_trans"/>
</dbReference>
<accession>A0A5M6BYM5</accession>
<feature type="region of interest" description="Disordered" evidence="2">
    <location>
        <begin position="1"/>
        <end position="33"/>
    </location>
</feature>
<evidence type="ECO:0000256" key="1">
    <source>
        <dbReference type="ARBA" id="ARBA00009003"/>
    </source>
</evidence>
<reference evidence="3" key="1">
    <citation type="submission" date="2017-08" db="EMBL/GenBank/DDBJ databases">
        <authorList>
            <person name="Cuomo C."/>
            <person name="Billmyre B."/>
            <person name="Heitman J."/>
        </authorList>
    </citation>
    <scope>NUCLEOTIDE SEQUENCE</scope>
    <source>
        <strain evidence="3">CBS 12478</strain>
    </source>
</reference>
<dbReference type="InterPro" id="IPR039367">
    <property type="entry name" value="Och1-like"/>
</dbReference>
<dbReference type="Proteomes" id="UP000322225">
    <property type="component" value="Chromosome 9"/>
</dbReference>
<dbReference type="Gene3D" id="3.90.550.20">
    <property type="match status" value="1"/>
</dbReference>
<evidence type="ECO:0000313" key="3">
    <source>
        <dbReference type="EMBL" id="WWD20536.1"/>
    </source>
</evidence>
<keyword evidence="4" id="KW-1185">Reference proteome</keyword>
<protein>
    <submittedName>
        <fullName evidence="3">Uncharacterized protein</fullName>
    </submittedName>
</protein>
<dbReference type="KEGG" id="ksn:43589688"/>
<feature type="compositionally biased region" description="Low complexity" evidence="2">
    <location>
        <begin position="13"/>
        <end position="22"/>
    </location>
</feature>
<dbReference type="AlphaFoldDB" id="A0A5M6BYM5"/>
<dbReference type="Pfam" id="PF04488">
    <property type="entry name" value="Gly_transf_sug"/>
    <property type="match status" value="1"/>
</dbReference>
<evidence type="ECO:0000313" key="4">
    <source>
        <dbReference type="Proteomes" id="UP000322225"/>
    </source>
</evidence>
<dbReference type="GO" id="GO:0000136">
    <property type="term" value="C:mannan polymerase complex"/>
    <property type="evidence" value="ECO:0007669"/>
    <property type="project" value="TreeGrafter"/>
</dbReference>
<dbReference type="EMBL" id="CP144059">
    <property type="protein sequence ID" value="WWD20536.1"/>
    <property type="molecule type" value="Genomic_DNA"/>
</dbReference>
<dbReference type="GO" id="GO:0000009">
    <property type="term" value="F:alpha-1,6-mannosyltransferase activity"/>
    <property type="evidence" value="ECO:0007669"/>
    <property type="project" value="InterPro"/>
</dbReference>
<comment type="similarity">
    <text evidence="1">Belongs to the glycosyltransferase 32 family.</text>
</comment>
<proteinExistence type="inferred from homology"/>